<proteinExistence type="predicted"/>
<evidence type="ECO:0000313" key="3">
    <source>
        <dbReference type="Proteomes" id="UP000053263"/>
    </source>
</evidence>
<dbReference type="AlphaFoldDB" id="A0A0C9SJV8"/>
<accession>A0A0C9SJV8</accession>
<feature type="region of interest" description="Disordered" evidence="1">
    <location>
        <begin position="147"/>
        <end position="198"/>
    </location>
</feature>
<dbReference type="EMBL" id="KN832795">
    <property type="protein sequence ID" value="KII82661.1"/>
    <property type="molecule type" value="Genomic_DNA"/>
</dbReference>
<feature type="region of interest" description="Disordered" evidence="1">
    <location>
        <begin position="265"/>
        <end position="398"/>
    </location>
</feature>
<feature type="non-terminal residue" evidence="2">
    <location>
        <position position="398"/>
    </location>
</feature>
<gene>
    <name evidence="2" type="ORF">PLICRDRAFT_181195</name>
</gene>
<feature type="compositionally biased region" description="Basic and acidic residues" evidence="1">
    <location>
        <begin position="363"/>
        <end position="383"/>
    </location>
</feature>
<name>A0A0C9SJV8_PLICR</name>
<feature type="region of interest" description="Disordered" evidence="1">
    <location>
        <begin position="1"/>
        <end position="135"/>
    </location>
</feature>
<feature type="compositionally biased region" description="Low complexity" evidence="1">
    <location>
        <begin position="270"/>
        <end position="280"/>
    </location>
</feature>
<organism evidence="2 3">
    <name type="scientific">Plicaturopsis crispa FD-325 SS-3</name>
    <dbReference type="NCBI Taxonomy" id="944288"/>
    <lineage>
        <taxon>Eukaryota</taxon>
        <taxon>Fungi</taxon>
        <taxon>Dikarya</taxon>
        <taxon>Basidiomycota</taxon>
        <taxon>Agaricomycotina</taxon>
        <taxon>Agaricomycetes</taxon>
        <taxon>Agaricomycetidae</taxon>
        <taxon>Amylocorticiales</taxon>
        <taxon>Amylocorticiaceae</taxon>
        <taxon>Plicatura</taxon>
        <taxon>Plicaturopsis crispa</taxon>
    </lineage>
</organism>
<dbReference type="HOGENOM" id="CLU_693655_0_0_1"/>
<evidence type="ECO:0000256" key="1">
    <source>
        <dbReference type="SAM" id="MobiDB-lite"/>
    </source>
</evidence>
<dbReference type="Proteomes" id="UP000053263">
    <property type="component" value="Unassembled WGS sequence"/>
</dbReference>
<reference evidence="2 3" key="1">
    <citation type="submission" date="2014-06" db="EMBL/GenBank/DDBJ databases">
        <title>Evolutionary Origins and Diversification of the Mycorrhizal Mutualists.</title>
        <authorList>
            <consortium name="DOE Joint Genome Institute"/>
            <consortium name="Mycorrhizal Genomics Consortium"/>
            <person name="Kohler A."/>
            <person name="Kuo A."/>
            <person name="Nagy L.G."/>
            <person name="Floudas D."/>
            <person name="Copeland A."/>
            <person name="Barry K.W."/>
            <person name="Cichocki N."/>
            <person name="Veneault-Fourrey C."/>
            <person name="LaButti K."/>
            <person name="Lindquist E.A."/>
            <person name="Lipzen A."/>
            <person name="Lundell T."/>
            <person name="Morin E."/>
            <person name="Murat C."/>
            <person name="Riley R."/>
            <person name="Ohm R."/>
            <person name="Sun H."/>
            <person name="Tunlid A."/>
            <person name="Henrissat B."/>
            <person name="Grigoriev I.V."/>
            <person name="Hibbett D.S."/>
            <person name="Martin F."/>
        </authorList>
    </citation>
    <scope>NUCLEOTIDE SEQUENCE [LARGE SCALE GENOMIC DNA]</scope>
    <source>
        <strain evidence="2 3">FD-325 SS-3</strain>
    </source>
</reference>
<keyword evidence="3" id="KW-1185">Reference proteome</keyword>
<sequence length="398" mass="42911">MREQTTAQGGTRMARRAGHGMREAEVRSRRRQRASPARTACQEQQQTGPEAGTQLPAPPCPCRPRAAVHVVPAPPTSSPRHPHRPRAFDAIPTASTPPSRSRRHPRGIHAALALPTPSPRRPRRPGALDAIPSLSTVSPNAVPAALALSTPSPRSRRPPRSIPVTSVPPTASPPSARCHGPPALSMSSPRRPRRLRAAHSIPAPSRTFRDTAMPMPCRIVPALSVAETASPVVNPVPPRSTTAAVPWYLPLSPRPVHTPDPVIPVPPSPATTSSSMSSRSSLKHLRDEEPAAEPWPRNRMRQESPPVASGWGTFTAEDAANAWASSSPADDWHQPPASKGKGKQKATATAWEDIEIDDSPWSEMEKALEASRNEPARPTREDEGPSNSRPRPMHHKKA</sequence>
<feature type="compositionally biased region" description="Low complexity" evidence="1">
    <location>
        <begin position="162"/>
        <end position="189"/>
    </location>
</feature>
<protein>
    <submittedName>
        <fullName evidence="2">Unplaced genomic scaffold PLICRscaffold_242, whole genome shotgun sequence</fullName>
    </submittedName>
</protein>
<evidence type="ECO:0000313" key="2">
    <source>
        <dbReference type="EMBL" id="KII82661.1"/>
    </source>
</evidence>